<reference evidence="2 3" key="1">
    <citation type="submission" date="2017-03" db="EMBL/GenBank/DDBJ databases">
        <title>Draft Genome sequence of Marispirochaeta sp. strain JC444.</title>
        <authorList>
            <person name="Shivani Y."/>
            <person name="Subhash Y."/>
            <person name="Sasikala C."/>
            <person name="Ramana C."/>
        </authorList>
    </citation>
    <scope>NUCLEOTIDE SEQUENCE [LARGE SCALE GENOMIC DNA]</scope>
    <source>
        <strain evidence="2 3">JC444</strain>
    </source>
</reference>
<dbReference type="HAMAP" id="MF_00386">
    <property type="entry name" value="UPF0161_YidD"/>
    <property type="match status" value="1"/>
</dbReference>
<comment type="similarity">
    <text evidence="1">Belongs to the UPF0161 family.</text>
</comment>
<dbReference type="Proteomes" id="UP000192343">
    <property type="component" value="Unassembled WGS sequence"/>
</dbReference>
<dbReference type="PANTHER" id="PTHR33383">
    <property type="entry name" value="MEMBRANE PROTEIN INSERTION EFFICIENCY FACTOR-RELATED"/>
    <property type="match status" value="1"/>
</dbReference>
<keyword evidence="1" id="KW-1003">Cell membrane</keyword>
<gene>
    <name evidence="2" type="ORF">B4O97_11740</name>
</gene>
<dbReference type="EMBL" id="MWQY01000012">
    <property type="protein sequence ID" value="ORC34614.1"/>
    <property type="molecule type" value="Genomic_DNA"/>
</dbReference>
<sequence>MKIRDIFSFPLILLVRLYRFAISPLLPPSCRFYPTCSAYTLEALQKHGPVKGLGLSVRRILRCHPFNPGGHDPVP</sequence>
<comment type="subcellular location">
    <subcellularLocation>
        <location evidence="1">Cell membrane</location>
        <topology evidence="1">Peripheral membrane protein</topology>
        <orientation evidence="1">Cytoplasmic side</orientation>
    </subcellularLocation>
</comment>
<evidence type="ECO:0000313" key="2">
    <source>
        <dbReference type="EMBL" id="ORC34614.1"/>
    </source>
</evidence>
<protein>
    <recommendedName>
        <fullName evidence="1">Putative membrane protein insertion efficiency factor</fullName>
    </recommendedName>
</protein>
<proteinExistence type="inferred from homology"/>
<dbReference type="PANTHER" id="PTHR33383:SF1">
    <property type="entry name" value="MEMBRANE PROTEIN INSERTION EFFICIENCY FACTOR-RELATED"/>
    <property type="match status" value="1"/>
</dbReference>
<dbReference type="RefSeq" id="WP_083051038.1">
    <property type="nucleotide sequence ID" value="NZ_CAXXQO010000003.1"/>
</dbReference>
<evidence type="ECO:0000313" key="3">
    <source>
        <dbReference type="Proteomes" id="UP000192343"/>
    </source>
</evidence>
<keyword evidence="3" id="KW-1185">Reference proteome</keyword>
<keyword evidence="1" id="KW-0472">Membrane</keyword>
<dbReference type="InterPro" id="IPR002696">
    <property type="entry name" value="Membr_insert_effic_factor_YidD"/>
</dbReference>
<dbReference type="STRING" id="1963862.B4O97_11740"/>
<dbReference type="AlphaFoldDB" id="A0A1Y1RWL7"/>
<comment type="function">
    <text evidence="1">Could be involved in insertion of integral membrane proteins into the membrane.</text>
</comment>
<accession>A0A1Y1RWL7</accession>
<organism evidence="2 3">
    <name type="scientific">Marispirochaeta aestuarii</name>
    <dbReference type="NCBI Taxonomy" id="1963862"/>
    <lineage>
        <taxon>Bacteria</taxon>
        <taxon>Pseudomonadati</taxon>
        <taxon>Spirochaetota</taxon>
        <taxon>Spirochaetia</taxon>
        <taxon>Spirochaetales</taxon>
        <taxon>Spirochaetaceae</taxon>
        <taxon>Marispirochaeta</taxon>
    </lineage>
</organism>
<dbReference type="NCBIfam" id="TIGR00278">
    <property type="entry name" value="membrane protein insertion efficiency factor YidD"/>
    <property type="match status" value="1"/>
</dbReference>
<name>A0A1Y1RWL7_9SPIO</name>
<dbReference type="GO" id="GO:0005886">
    <property type="term" value="C:plasma membrane"/>
    <property type="evidence" value="ECO:0007669"/>
    <property type="project" value="UniProtKB-SubCell"/>
</dbReference>
<evidence type="ECO:0000256" key="1">
    <source>
        <dbReference type="HAMAP-Rule" id="MF_00386"/>
    </source>
</evidence>
<comment type="caution">
    <text evidence="2">The sequence shown here is derived from an EMBL/GenBank/DDBJ whole genome shotgun (WGS) entry which is preliminary data.</text>
</comment>
<dbReference type="SMART" id="SM01234">
    <property type="entry name" value="Haemolytic"/>
    <property type="match status" value="1"/>
</dbReference>
<dbReference type="OrthoDB" id="9801753at2"/>
<dbReference type="Pfam" id="PF01809">
    <property type="entry name" value="YidD"/>
    <property type="match status" value="1"/>
</dbReference>